<dbReference type="InterPro" id="IPR015421">
    <property type="entry name" value="PyrdxlP-dep_Trfase_major"/>
</dbReference>
<dbReference type="InterPro" id="IPR015424">
    <property type="entry name" value="PyrdxlP-dep_Trfase"/>
</dbReference>
<dbReference type="Gene3D" id="3.40.640.10">
    <property type="entry name" value="Type I PLP-dependent aspartate aminotransferase-like (Major domain)"/>
    <property type="match status" value="1"/>
</dbReference>
<evidence type="ECO:0000256" key="5">
    <source>
        <dbReference type="ARBA" id="ARBA00023239"/>
    </source>
</evidence>
<dbReference type="GO" id="GO:0006520">
    <property type="term" value="P:amino acid metabolic process"/>
    <property type="evidence" value="ECO:0007669"/>
    <property type="project" value="InterPro"/>
</dbReference>
<evidence type="ECO:0008006" key="10">
    <source>
        <dbReference type="Google" id="ProtNLM"/>
    </source>
</evidence>
<dbReference type="Pfam" id="PF00282">
    <property type="entry name" value="Pyridoxal_deC"/>
    <property type="match status" value="1"/>
</dbReference>
<dbReference type="AlphaFoldDB" id="A0A8S9YN75"/>
<dbReference type="EMBL" id="JTDE01005197">
    <property type="protein sequence ID" value="KAF7250709.1"/>
    <property type="molecule type" value="Genomic_DNA"/>
</dbReference>
<comment type="similarity">
    <text evidence="2 7">Belongs to the group II decarboxylase family.</text>
</comment>
<dbReference type="PANTHER" id="PTHR11999">
    <property type="entry name" value="GROUP II PYRIDOXAL-5-PHOSPHATE DECARBOXYLASE"/>
    <property type="match status" value="1"/>
</dbReference>
<feature type="modified residue" description="N6-(pyridoxal phosphate)lysine" evidence="6">
    <location>
        <position position="367"/>
    </location>
</feature>
<dbReference type="PRINTS" id="PR00800">
    <property type="entry name" value="YHDCRBOXLASE"/>
</dbReference>
<accession>A0A8S9YN75</accession>
<dbReference type="Gene3D" id="1.20.1340.10">
    <property type="entry name" value="dopa decarboxylase, N-terminal domain"/>
    <property type="match status" value="1"/>
</dbReference>
<gene>
    <name evidence="8" type="ORF">EG68_09571</name>
</gene>
<evidence type="ECO:0000313" key="8">
    <source>
        <dbReference type="EMBL" id="KAF7250709.1"/>
    </source>
</evidence>
<protein>
    <recommendedName>
        <fullName evidence="10">Aromatic-L-amino-acid decarboxylase</fullName>
    </recommendedName>
</protein>
<evidence type="ECO:0000256" key="4">
    <source>
        <dbReference type="ARBA" id="ARBA00022898"/>
    </source>
</evidence>
<evidence type="ECO:0000256" key="1">
    <source>
        <dbReference type="ARBA" id="ARBA00001933"/>
    </source>
</evidence>
<evidence type="ECO:0000256" key="7">
    <source>
        <dbReference type="RuleBase" id="RU000382"/>
    </source>
</evidence>
<name>A0A8S9YN75_9TREM</name>
<keyword evidence="3" id="KW-0210">Decarboxylase</keyword>
<dbReference type="OrthoDB" id="639767at2759"/>
<sequence length="480" mass="54155">MQTYHHLARIIWSKSALSIRSSSRLIGDHALKFQDETEPLWKNMESDQFVRDATHLAKYIVDYRAELSEKRLPVLPDFKQIEPGYLRSLLPNKAPEDGEDFEAVFGDFRDKVIPGVTHWQHPNFHAYFPTGSTYPSLLGDLLSSALAPVGVTWMACPACTELEVITLDWLVQALGLPEKFLSTCSKSDCLHHGGGAIESSASLACATLMMGLRENALAKLFGGGVTKTEDGLRGCGAATNVDRLVAYTSDQAHSSVTRAFRISMMRYREIPTKPVGRKRVFNAEELRSAMARDKSAGLIPLVCVATAGTTSTCEFDDVEAIGRVCKEFNVWFHLDAAYAGSALLCPEYRTLVNGLEFVNSVCINPDKMMMVNLDCTILWVDNQEVLTKAFAEEPTYLKDNFRGMPEYWRWSISLSRRFRALKLWFVIRMYGLKGLRKYIRHHAKMAQVFETLISDDDRFEVTNDVRFGLVCFRLKVIIYP</sequence>
<dbReference type="GO" id="GO:0030170">
    <property type="term" value="F:pyridoxal phosphate binding"/>
    <property type="evidence" value="ECO:0007669"/>
    <property type="project" value="InterPro"/>
</dbReference>
<dbReference type="InterPro" id="IPR015422">
    <property type="entry name" value="PyrdxlP-dep_Trfase_small"/>
</dbReference>
<dbReference type="InterPro" id="IPR010977">
    <property type="entry name" value="Aromatic_deC"/>
</dbReference>
<evidence type="ECO:0000313" key="9">
    <source>
        <dbReference type="Proteomes" id="UP000822476"/>
    </source>
</evidence>
<dbReference type="GO" id="GO:0016831">
    <property type="term" value="F:carboxy-lyase activity"/>
    <property type="evidence" value="ECO:0007669"/>
    <property type="project" value="UniProtKB-KW"/>
</dbReference>
<dbReference type="Proteomes" id="UP000822476">
    <property type="component" value="Unassembled WGS sequence"/>
</dbReference>
<keyword evidence="9" id="KW-1185">Reference proteome</keyword>
<dbReference type="SUPFAM" id="SSF53383">
    <property type="entry name" value="PLP-dependent transferases"/>
    <property type="match status" value="1"/>
</dbReference>
<organism evidence="8 9">
    <name type="scientific">Paragonimus skrjabini miyazakii</name>
    <dbReference type="NCBI Taxonomy" id="59628"/>
    <lineage>
        <taxon>Eukaryota</taxon>
        <taxon>Metazoa</taxon>
        <taxon>Spiralia</taxon>
        <taxon>Lophotrochozoa</taxon>
        <taxon>Platyhelminthes</taxon>
        <taxon>Trematoda</taxon>
        <taxon>Digenea</taxon>
        <taxon>Plagiorchiida</taxon>
        <taxon>Troglotremata</taxon>
        <taxon>Troglotrematidae</taxon>
        <taxon>Paragonimus</taxon>
    </lineage>
</organism>
<dbReference type="InterPro" id="IPR002129">
    <property type="entry name" value="PyrdxlP-dep_de-COase"/>
</dbReference>
<evidence type="ECO:0000256" key="2">
    <source>
        <dbReference type="ARBA" id="ARBA00009533"/>
    </source>
</evidence>
<evidence type="ECO:0000256" key="6">
    <source>
        <dbReference type="PIRSR" id="PIRSR602129-50"/>
    </source>
</evidence>
<proteinExistence type="inferred from homology"/>
<keyword evidence="5 7" id="KW-0456">Lyase</keyword>
<dbReference type="Gene3D" id="3.90.1150.10">
    <property type="entry name" value="Aspartate Aminotransferase, domain 1"/>
    <property type="match status" value="1"/>
</dbReference>
<evidence type="ECO:0000256" key="3">
    <source>
        <dbReference type="ARBA" id="ARBA00022793"/>
    </source>
</evidence>
<dbReference type="GO" id="GO:0005737">
    <property type="term" value="C:cytoplasm"/>
    <property type="evidence" value="ECO:0007669"/>
    <property type="project" value="TreeGrafter"/>
</dbReference>
<comment type="cofactor">
    <cofactor evidence="1 6 7">
        <name>pyridoxal 5'-phosphate</name>
        <dbReference type="ChEBI" id="CHEBI:597326"/>
    </cofactor>
</comment>
<dbReference type="GO" id="GO:0019752">
    <property type="term" value="P:carboxylic acid metabolic process"/>
    <property type="evidence" value="ECO:0007669"/>
    <property type="project" value="InterPro"/>
</dbReference>
<comment type="caution">
    <text evidence="8">The sequence shown here is derived from an EMBL/GenBank/DDBJ whole genome shotgun (WGS) entry which is preliminary data.</text>
</comment>
<dbReference type="PANTHER" id="PTHR11999:SF70">
    <property type="entry name" value="MIP05841P"/>
    <property type="match status" value="1"/>
</dbReference>
<keyword evidence="4 6" id="KW-0663">Pyridoxal phosphate</keyword>
<reference evidence="8" key="1">
    <citation type="submission" date="2019-07" db="EMBL/GenBank/DDBJ databases">
        <title>Annotation for the trematode Paragonimus miyazaki's.</title>
        <authorList>
            <person name="Choi Y.-J."/>
        </authorList>
    </citation>
    <scope>NUCLEOTIDE SEQUENCE</scope>
    <source>
        <strain evidence="8">Japan</strain>
    </source>
</reference>